<feature type="transmembrane region" description="Helical" evidence="7">
    <location>
        <begin position="70"/>
        <end position="91"/>
    </location>
</feature>
<dbReference type="KEGG" id="geh:HYN69_09360"/>
<feature type="transmembrane region" description="Helical" evidence="7">
    <location>
        <begin position="103"/>
        <end position="122"/>
    </location>
</feature>
<sequence length="124" mass="13007">MDKLNTYLPLVARVLIAVLFLLAGFGKTMDVAGTAGYMASVGLPGFLAWPAIIFEIGVGVLLIAGWQTRIVGLVGAAFCIVTAVLFHNNFADQMQMVSFLKNLAIAGGFLLLAANGAGKYAVDK</sequence>
<reference evidence="8 9" key="1">
    <citation type="submission" date="2018-04" db="EMBL/GenBank/DDBJ databases">
        <title>Genome sequencing of Gemmobacter.</title>
        <authorList>
            <person name="Yi H."/>
            <person name="Baek M.-G."/>
        </authorList>
    </citation>
    <scope>NUCLEOTIDE SEQUENCE [LARGE SCALE GENOMIC DNA]</scope>
    <source>
        <strain evidence="8 9">HYN0069</strain>
    </source>
</reference>
<dbReference type="PANTHER" id="PTHR33452:SF1">
    <property type="entry name" value="INNER MEMBRANE PROTEIN YPHA-RELATED"/>
    <property type="match status" value="1"/>
</dbReference>
<comment type="similarity">
    <text evidence="2">Belongs to the DoxX family.</text>
</comment>
<keyword evidence="6 7" id="KW-0472">Membrane</keyword>
<dbReference type="InterPro" id="IPR051907">
    <property type="entry name" value="DoxX-like_oxidoreductase"/>
</dbReference>
<accession>A0A2S0ULP8</accession>
<evidence type="ECO:0000256" key="2">
    <source>
        <dbReference type="ARBA" id="ARBA00006679"/>
    </source>
</evidence>
<feature type="transmembrane region" description="Helical" evidence="7">
    <location>
        <begin position="6"/>
        <end position="25"/>
    </location>
</feature>
<name>A0A2S0ULP8_9RHOB</name>
<evidence type="ECO:0000256" key="3">
    <source>
        <dbReference type="ARBA" id="ARBA00022475"/>
    </source>
</evidence>
<dbReference type="OrthoDB" id="9810206at2"/>
<dbReference type="AlphaFoldDB" id="A0A2S0ULP8"/>
<evidence type="ECO:0000313" key="8">
    <source>
        <dbReference type="EMBL" id="AWB48690.1"/>
    </source>
</evidence>
<evidence type="ECO:0000313" key="9">
    <source>
        <dbReference type="Proteomes" id="UP000244496"/>
    </source>
</evidence>
<evidence type="ECO:0000256" key="7">
    <source>
        <dbReference type="SAM" id="Phobius"/>
    </source>
</evidence>
<keyword evidence="5 7" id="KW-1133">Transmembrane helix</keyword>
<dbReference type="Proteomes" id="UP000244496">
    <property type="component" value="Chromosome"/>
</dbReference>
<evidence type="ECO:0008006" key="10">
    <source>
        <dbReference type="Google" id="ProtNLM"/>
    </source>
</evidence>
<organism evidence="8 9">
    <name type="scientific">Paragemmobacter aquarius</name>
    <dbReference type="NCBI Taxonomy" id="2169400"/>
    <lineage>
        <taxon>Bacteria</taxon>
        <taxon>Pseudomonadati</taxon>
        <taxon>Pseudomonadota</taxon>
        <taxon>Alphaproteobacteria</taxon>
        <taxon>Rhodobacterales</taxon>
        <taxon>Paracoccaceae</taxon>
        <taxon>Paragemmobacter</taxon>
    </lineage>
</organism>
<comment type="subcellular location">
    <subcellularLocation>
        <location evidence="1">Cell membrane</location>
        <topology evidence="1">Multi-pass membrane protein</topology>
    </subcellularLocation>
</comment>
<feature type="transmembrane region" description="Helical" evidence="7">
    <location>
        <begin position="37"/>
        <end position="64"/>
    </location>
</feature>
<dbReference type="EMBL" id="CP028918">
    <property type="protein sequence ID" value="AWB48690.1"/>
    <property type="molecule type" value="Genomic_DNA"/>
</dbReference>
<proteinExistence type="inferred from homology"/>
<evidence type="ECO:0000256" key="6">
    <source>
        <dbReference type="ARBA" id="ARBA00023136"/>
    </source>
</evidence>
<dbReference type="InterPro" id="IPR032808">
    <property type="entry name" value="DoxX"/>
</dbReference>
<dbReference type="RefSeq" id="WP_108435509.1">
    <property type="nucleotide sequence ID" value="NZ_CP028918.1"/>
</dbReference>
<keyword evidence="3" id="KW-1003">Cell membrane</keyword>
<dbReference type="PANTHER" id="PTHR33452">
    <property type="entry name" value="OXIDOREDUCTASE CATD-RELATED"/>
    <property type="match status" value="1"/>
</dbReference>
<keyword evidence="4 7" id="KW-0812">Transmembrane</keyword>
<evidence type="ECO:0000256" key="1">
    <source>
        <dbReference type="ARBA" id="ARBA00004651"/>
    </source>
</evidence>
<evidence type="ECO:0000256" key="5">
    <source>
        <dbReference type="ARBA" id="ARBA00022989"/>
    </source>
</evidence>
<dbReference type="Pfam" id="PF07681">
    <property type="entry name" value="DoxX"/>
    <property type="match status" value="1"/>
</dbReference>
<dbReference type="GO" id="GO:0005886">
    <property type="term" value="C:plasma membrane"/>
    <property type="evidence" value="ECO:0007669"/>
    <property type="project" value="UniProtKB-SubCell"/>
</dbReference>
<evidence type="ECO:0000256" key="4">
    <source>
        <dbReference type="ARBA" id="ARBA00022692"/>
    </source>
</evidence>
<protein>
    <recommendedName>
        <fullName evidence="10">Oxidoreductase</fullName>
    </recommendedName>
</protein>
<gene>
    <name evidence="8" type="ORF">HYN69_09360</name>
</gene>
<keyword evidence="9" id="KW-1185">Reference proteome</keyword>